<reference evidence="2" key="1">
    <citation type="submission" date="2025-08" db="UniProtKB">
        <authorList>
            <consortium name="RefSeq"/>
        </authorList>
    </citation>
    <scope>IDENTIFICATION</scope>
    <source>
        <strain evidence="2">Tuebingen</strain>
        <tissue evidence="2">Fibroblasts and whole tissue</tissue>
    </source>
</reference>
<proteinExistence type="predicted"/>
<gene>
    <name evidence="2" type="primary">terb2</name>
    <name evidence="2" type="synonym">si:dkey-1h4.5</name>
    <name evidence="2" type="synonym">zgc:111992</name>
</gene>
<dbReference type="RefSeq" id="XP_073762637.1">
    <property type="nucleotide sequence ID" value="XM_073906536.1"/>
</dbReference>
<organism evidence="1 2">
    <name type="scientific">Danio rerio</name>
    <name type="common">Zebrafish</name>
    <name type="synonym">Brachydanio rerio</name>
    <dbReference type="NCBI Taxonomy" id="7955"/>
    <lineage>
        <taxon>Eukaryota</taxon>
        <taxon>Metazoa</taxon>
        <taxon>Chordata</taxon>
        <taxon>Craniata</taxon>
        <taxon>Vertebrata</taxon>
        <taxon>Euteleostomi</taxon>
        <taxon>Actinopterygii</taxon>
        <taxon>Neopterygii</taxon>
        <taxon>Teleostei</taxon>
        <taxon>Ostariophysi</taxon>
        <taxon>Cypriniformes</taxon>
        <taxon>Danionidae</taxon>
        <taxon>Danioninae</taxon>
        <taxon>Danio</taxon>
    </lineage>
</organism>
<keyword evidence="1" id="KW-1185">Reference proteome</keyword>
<sequence>MFKRKTAWFSDSVEKEVISFWVSEGGDISSWKTAGYLFSDDASSEDTKRIYSSEDYVKNRATVFHSSFLLACQPRQSVTSVPIGHYVLPPDFVQNEMRAIIGRFIWEKDEQVICEEQINPEVPKDILSGETEDHALRERSSQDDNQTVTTQSKVCSCCEMRQYPVNNMISGYVHIDQMRKYSGELKDFLPSLHGHDVSRSNDPTPPFHRKAV</sequence>
<accession>A0AC58FZ25</accession>
<evidence type="ECO:0000313" key="1">
    <source>
        <dbReference type="Proteomes" id="UP000000437"/>
    </source>
</evidence>
<dbReference type="Proteomes" id="UP000000437">
    <property type="component" value="Chromosome 7"/>
</dbReference>
<name>A0AC58FZ25_DANRE</name>
<protein>
    <submittedName>
        <fullName evidence="2">Telomere repeats-binding bouquet formation protein 2 isoform X1</fullName>
    </submittedName>
</protein>
<evidence type="ECO:0000313" key="2">
    <source>
        <dbReference type="RefSeq" id="XP_073762637.1"/>
    </source>
</evidence>